<sequence length="267" mass="28406">MGKPTAPTQRPAWAIQPLQLSNLRGQATLQLNDQLDTWREYDQSSIGKADLAQSSQPGADCTSFEGTNLIVRGATLGTLPRRGLCAGILGRLEPQPSPAIIIASSLADAAFQPSIASLSPILPPYRVIEGCSHPPLLPQSPLAAPSSSSSLCHNRIYYSHLLSNCRQQPQPPLAGPRCLPDPVAPASSSSTLARIHPFLPSAHPTTAISTAPHSSAPAAICHCHLFSFYYIHLYIVLLPSPAAICKLQITIAIFSCCMHHLHPVAAT</sequence>
<evidence type="ECO:0000313" key="1">
    <source>
        <dbReference type="EMBL" id="RRT70254.1"/>
    </source>
</evidence>
<name>A0A427A214_ENSVE</name>
<evidence type="ECO:0000313" key="2">
    <source>
        <dbReference type="Proteomes" id="UP000287651"/>
    </source>
</evidence>
<proteinExistence type="predicted"/>
<organism evidence="1 2">
    <name type="scientific">Ensete ventricosum</name>
    <name type="common">Abyssinian banana</name>
    <name type="synonym">Musa ensete</name>
    <dbReference type="NCBI Taxonomy" id="4639"/>
    <lineage>
        <taxon>Eukaryota</taxon>
        <taxon>Viridiplantae</taxon>
        <taxon>Streptophyta</taxon>
        <taxon>Embryophyta</taxon>
        <taxon>Tracheophyta</taxon>
        <taxon>Spermatophyta</taxon>
        <taxon>Magnoliopsida</taxon>
        <taxon>Liliopsida</taxon>
        <taxon>Zingiberales</taxon>
        <taxon>Musaceae</taxon>
        <taxon>Ensete</taxon>
    </lineage>
</organism>
<gene>
    <name evidence="1" type="ORF">B296_00024185</name>
</gene>
<dbReference type="AlphaFoldDB" id="A0A427A214"/>
<dbReference type="EMBL" id="AMZH03004082">
    <property type="protein sequence ID" value="RRT70254.1"/>
    <property type="molecule type" value="Genomic_DNA"/>
</dbReference>
<comment type="caution">
    <text evidence="1">The sequence shown here is derived from an EMBL/GenBank/DDBJ whole genome shotgun (WGS) entry which is preliminary data.</text>
</comment>
<protein>
    <submittedName>
        <fullName evidence="1">Uncharacterized protein</fullName>
    </submittedName>
</protein>
<reference evidence="1 2" key="1">
    <citation type="journal article" date="2014" name="Agronomy (Basel)">
        <title>A Draft Genome Sequence for Ensete ventricosum, the Drought-Tolerant Tree Against Hunger.</title>
        <authorList>
            <person name="Harrison J."/>
            <person name="Moore K.A."/>
            <person name="Paszkiewicz K."/>
            <person name="Jones T."/>
            <person name="Grant M."/>
            <person name="Ambacheew D."/>
            <person name="Muzemil S."/>
            <person name="Studholme D.J."/>
        </authorList>
    </citation>
    <scope>NUCLEOTIDE SEQUENCE [LARGE SCALE GENOMIC DNA]</scope>
</reference>
<accession>A0A427A214</accession>
<dbReference type="Proteomes" id="UP000287651">
    <property type="component" value="Unassembled WGS sequence"/>
</dbReference>